<dbReference type="Proteomes" id="UP000248916">
    <property type="component" value="Unassembled WGS sequence"/>
</dbReference>
<accession>A0A2W7NFL6</accession>
<keyword evidence="2" id="KW-1185">Reference proteome</keyword>
<reference evidence="1 2" key="1">
    <citation type="submission" date="2018-06" db="EMBL/GenBank/DDBJ databases">
        <title>Genomic Encyclopedia of Archaeal and Bacterial Type Strains, Phase II (KMG-II): from individual species to whole genera.</title>
        <authorList>
            <person name="Goeker M."/>
        </authorList>
    </citation>
    <scope>NUCLEOTIDE SEQUENCE [LARGE SCALE GENOMIC DNA]</scope>
    <source>
        <strain evidence="1 2">DSM 22009</strain>
    </source>
</reference>
<protein>
    <submittedName>
        <fullName evidence="1">Uncharacterized protein</fullName>
    </submittedName>
</protein>
<gene>
    <name evidence="1" type="ORF">LX81_03772</name>
</gene>
<evidence type="ECO:0000313" key="1">
    <source>
        <dbReference type="EMBL" id="PZX11896.1"/>
    </source>
</evidence>
<dbReference type="RefSeq" id="WP_146259475.1">
    <property type="nucleotide sequence ID" value="NZ_QKZL01000027.1"/>
</dbReference>
<proteinExistence type="predicted"/>
<organism evidence="1 2">
    <name type="scientific">Palleronia aestuarii</name>
    <dbReference type="NCBI Taxonomy" id="568105"/>
    <lineage>
        <taxon>Bacteria</taxon>
        <taxon>Pseudomonadati</taxon>
        <taxon>Pseudomonadota</taxon>
        <taxon>Alphaproteobacteria</taxon>
        <taxon>Rhodobacterales</taxon>
        <taxon>Roseobacteraceae</taxon>
        <taxon>Palleronia</taxon>
    </lineage>
</organism>
<comment type="caution">
    <text evidence="1">The sequence shown here is derived from an EMBL/GenBank/DDBJ whole genome shotgun (WGS) entry which is preliminary data.</text>
</comment>
<dbReference type="EMBL" id="QKZL01000027">
    <property type="protein sequence ID" value="PZX11896.1"/>
    <property type="molecule type" value="Genomic_DNA"/>
</dbReference>
<sequence length="74" mass="8021">MVPGSEPVRLMVAADLRVNDEGVQLWDGIITDITRQKMADRTEMSSSSPTVADPYVIDWDPGLIGYEAPAVCVA</sequence>
<name>A0A2W7NFL6_9RHOB</name>
<evidence type="ECO:0000313" key="2">
    <source>
        <dbReference type="Proteomes" id="UP000248916"/>
    </source>
</evidence>
<dbReference type="AlphaFoldDB" id="A0A2W7NFL6"/>